<dbReference type="AlphaFoldDB" id="A0A078J7X2"/>
<dbReference type="STRING" id="3708.A0A078J7X2"/>
<organism evidence="2 3">
    <name type="scientific">Brassica napus</name>
    <name type="common">Rape</name>
    <dbReference type="NCBI Taxonomy" id="3708"/>
    <lineage>
        <taxon>Eukaryota</taxon>
        <taxon>Viridiplantae</taxon>
        <taxon>Streptophyta</taxon>
        <taxon>Embryophyta</taxon>
        <taxon>Tracheophyta</taxon>
        <taxon>Spermatophyta</taxon>
        <taxon>Magnoliopsida</taxon>
        <taxon>eudicotyledons</taxon>
        <taxon>Gunneridae</taxon>
        <taxon>Pentapetalae</taxon>
        <taxon>rosids</taxon>
        <taxon>malvids</taxon>
        <taxon>Brassicales</taxon>
        <taxon>Brassicaceae</taxon>
        <taxon>Brassiceae</taxon>
        <taxon>Brassica</taxon>
    </lineage>
</organism>
<sequence>MFVCILDAFSNCYSSPNKNLQLAYSTLLLNYAVLLIEKKDEEGQAQVLSAALQIAEEEAADVDSKFRSLVAIGSLMLEGLVKKIAIDFEVESIAKSAKASKEAKIIEIGTDIDLLIRQP</sequence>
<keyword evidence="3" id="KW-1185">Reference proteome</keyword>
<dbReference type="Gramene" id="CDY61297">
    <property type="protein sequence ID" value="CDY61297"/>
    <property type="gene ID" value="GSBRNA2T00033644001"/>
</dbReference>
<dbReference type="Proteomes" id="UP000028999">
    <property type="component" value="Unassembled WGS sequence"/>
</dbReference>
<feature type="domain" description="PUL" evidence="1">
    <location>
        <begin position="1"/>
        <end position="115"/>
    </location>
</feature>
<protein>
    <submittedName>
        <fullName evidence="2">BnaCnng37650D protein</fullName>
    </submittedName>
</protein>
<evidence type="ECO:0000313" key="3">
    <source>
        <dbReference type="Proteomes" id="UP000028999"/>
    </source>
</evidence>
<dbReference type="PaxDb" id="3708-A0A078J7X2"/>
<dbReference type="InterPro" id="IPR011989">
    <property type="entry name" value="ARM-like"/>
</dbReference>
<evidence type="ECO:0000313" key="2">
    <source>
        <dbReference type="EMBL" id="CDY61297.1"/>
    </source>
</evidence>
<dbReference type="EMBL" id="LK033981">
    <property type="protein sequence ID" value="CDY61297.1"/>
    <property type="molecule type" value="Genomic_DNA"/>
</dbReference>
<name>A0A078J7X2_BRANA</name>
<dbReference type="Gene3D" id="1.25.10.10">
    <property type="entry name" value="Leucine-rich Repeat Variant"/>
    <property type="match status" value="1"/>
</dbReference>
<reference evidence="2 3" key="1">
    <citation type="journal article" date="2014" name="Science">
        <title>Plant genetics. Early allopolyploid evolution in the post-Neolithic Brassica napus oilseed genome.</title>
        <authorList>
            <person name="Chalhoub B."/>
            <person name="Denoeud F."/>
            <person name="Liu S."/>
            <person name="Parkin I.A."/>
            <person name="Tang H."/>
            <person name="Wang X."/>
            <person name="Chiquet J."/>
            <person name="Belcram H."/>
            <person name="Tong C."/>
            <person name="Samans B."/>
            <person name="Correa M."/>
            <person name="Da Silva C."/>
            <person name="Just J."/>
            <person name="Falentin C."/>
            <person name="Koh C.S."/>
            <person name="Le Clainche I."/>
            <person name="Bernard M."/>
            <person name="Bento P."/>
            <person name="Noel B."/>
            <person name="Labadie K."/>
            <person name="Alberti A."/>
            <person name="Charles M."/>
            <person name="Arnaud D."/>
            <person name="Guo H."/>
            <person name="Daviaud C."/>
            <person name="Alamery S."/>
            <person name="Jabbari K."/>
            <person name="Zhao M."/>
            <person name="Edger P.P."/>
            <person name="Chelaifa H."/>
            <person name="Tack D."/>
            <person name="Lassalle G."/>
            <person name="Mestiri I."/>
            <person name="Schnel N."/>
            <person name="Le Paslier M.C."/>
            <person name="Fan G."/>
            <person name="Renault V."/>
            <person name="Bayer P.E."/>
            <person name="Golicz A.A."/>
            <person name="Manoli S."/>
            <person name="Lee T.H."/>
            <person name="Thi V.H."/>
            <person name="Chalabi S."/>
            <person name="Hu Q."/>
            <person name="Fan C."/>
            <person name="Tollenaere R."/>
            <person name="Lu Y."/>
            <person name="Battail C."/>
            <person name="Shen J."/>
            <person name="Sidebottom C.H."/>
            <person name="Wang X."/>
            <person name="Canaguier A."/>
            <person name="Chauveau A."/>
            <person name="Berard A."/>
            <person name="Deniot G."/>
            <person name="Guan M."/>
            <person name="Liu Z."/>
            <person name="Sun F."/>
            <person name="Lim Y.P."/>
            <person name="Lyons E."/>
            <person name="Town C.D."/>
            <person name="Bancroft I."/>
            <person name="Wang X."/>
            <person name="Meng J."/>
            <person name="Ma J."/>
            <person name="Pires J.C."/>
            <person name="King G.J."/>
            <person name="Brunel D."/>
            <person name="Delourme R."/>
            <person name="Renard M."/>
            <person name="Aury J.M."/>
            <person name="Adams K.L."/>
            <person name="Batley J."/>
            <person name="Snowdon R.J."/>
            <person name="Tost J."/>
            <person name="Edwards D."/>
            <person name="Zhou Y."/>
            <person name="Hua W."/>
            <person name="Sharpe A.G."/>
            <person name="Paterson A.H."/>
            <person name="Guan C."/>
            <person name="Wincker P."/>
        </authorList>
    </citation>
    <scope>NUCLEOTIDE SEQUENCE [LARGE SCALE GENOMIC DNA]</scope>
    <source>
        <strain evidence="3">cv. Darmor-bzh</strain>
    </source>
</reference>
<dbReference type="InterPro" id="IPR013535">
    <property type="entry name" value="PUL_dom"/>
</dbReference>
<dbReference type="OMA" id="FVCILDA"/>
<dbReference type="PROSITE" id="PS51396">
    <property type="entry name" value="PUL"/>
    <property type="match status" value="1"/>
</dbReference>
<accession>A0A078J7X2</accession>
<proteinExistence type="predicted"/>
<evidence type="ECO:0000259" key="1">
    <source>
        <dbReference type="PROSITE" id="PS51396"/>
    </source>
</evidence>
<dbReference type="Pfam" id="PF08324">
    <property type="entry name" value="PUL"/>
    <property type="match status" value="1"/>
</dbReference>
<gene>
    <name evidence="2" type="primary">BnaCnng37650D</name>
    <name evidence="2" type="ORF">GSBRNA2T00033644001</name>
</gene>